<dbReference type="EMBL" id="GBRH01237908">
    <property type="protein sequence ID" value="JAD59987.1"/>
    <property type="molecule type" value="Transcribed_RNA"/>
</dbReference>
<proteinExistence type="predicted"/>
<protein>
    <submittedName>
        <fullName evidence="1">Uncharacterized protein</fullName>
    </submittedName>
</protein>
<organism evidence="1">
    <name type="scientific">Arundo donax</name>
    <name type="common">Giant reed</name>
    <name type="synonym">Donax arundinaceus</name>
    <dbReference type="NCBI Taxonomy" id="35708"/>
    <lineage>
        <taxon>Eukaryota</taxon>
        <taxon>Viridiplantae</taxon>
        <taxon>Streptophyta</taxon>
        <taxon>Embryophyta</taxon>
        <taxon>Tracheophyta</taxon>
        <taxon>Spermatophyta</taxon>
        <taxon>Magnoliopsida</taxon>
        <taxon>Liliopsida</taxon>
        <taxon>Poales</taxon>
        <taxon>Poaceae</taxon>
        <taxon>PACMAD clade</taxon>
        <taxon>Arundinoideae</taxon>
        <taxon>Arundineae</taxon>
        <taxon>Arundo</taxon>
    </lineage>
</organism>
<reference evidence="1" key="1">
    <citation type="submission" date="2014-09" db="EMBL/GenBank/DDBJ databases">
        <authorList>
            <person name="Magalhaes I.L.F."/>
            <person name="Oliveira U."/>
            <person name="Santos F.R."/>
            <person name="Vidigal T.H.D.A."/>
            <person name="Brescovit A.D."/>
            <person name="Santos A.J."/>
        </authorList>
    </citation>
    <scope>NUCLEOTIDE SEQUENCE</scope>
    <source>
        <tissue evidence="1">Shoot tissue taken approximately 20 cm above the soil surface</tissue>
    </source>
</reference>
<reference evidence="1" key="2">
    <citation type="journal article" date="2015" name="Data Brief">
        <title>Shoot transcriptome of the giant reed, Arundo donax.</title>
        <authorList>
            <person name="Barrero R.A."/>
            <person name="Guerrero F.D."/>
            <person name="Moolhuijzen P."/>
            <person name="Goolsby J.A."/>
            <person name="Tidwell J."/>
            <person name="Bellgard S.E."/>
            <person name="Bellgard M.I."/>
        </authorList>
    </citation>
    <scope>NUCLEOTIDE SEQUENCE</scope>
    <source>
        <tissue evidence="1">Shoot tissue taken approximately 20 cm above the soil surface</tissue>
    </source>
</reference>
<dbReference type="AlphaFoldDB" id="A0A0A9BL35"/>
<accession>A0A0A9BL35</accession>
<evidence type="ECO:0000313" key="1">
    <source>
        <dbReference type="EMBL" id="JAD59987.1"/>
    </source>
</evidence>
<sequence>MSMVQLWPPACYDVLWSERAVPWPSSC</sequence>
<name>A0A0A9BL35_ARUDO</name>